<comment type="function">
    <text evidence="3">Variable subunit of the ferredoxin-thioredoxin reductase (FTR), which catalyzes the two-electron reduction of thioredoxins by the electrons provided by reduced ferredoxin.</text>
</comment>
<accession>A0A5J4ZR72</accession>
<evidence type="ECO:0000256" key="2">
    <source>
        <dbReference type="ARBA" id="ARBA00026011"/>
    </source>
</evidence>
<dbReference type="EMBL" id="CM018049">
    <property type="protein sequence ID" value="KAA8520226.1"/>
    <property type="molecule type" value="Genomic_DNA"/>
</dbReference>
<dbReference type="SUPFAM" id="SSF50090">
    <property type="entry name" value="Electron transport accessory proteins"/>
    <property type="match status" value="1"/>
</dbReference>
<evidence type="ECO:0000256" key="3">
    <source>
        <dbReference type="ARBA" id="ARBA00034474"/>
    </source>
</evidence>
<dbReference type="InterPro" id="IPR032675">
    <property type="entry name" value="LRR_dom_sf"/>
</dbReference>
<proteinExistence type="inferred from homology"/>
<sequence length="289" mass="30797">MTSPASVNHFSPSINASMMMNSHTSSSPTMMFSRNLHVSVVRIAPPSIPIGGTRGRIPTSPVRMSDSTTVVDDPSVASSSAGATSASLSTEEEDQAAAAADKIGARVRVKVPLKVYHVPRVPEIDLTGMEGVLKQYVGIWKATDHSKQLGGTVGQDSSICGGLSELNGLINLRGELRIEGLGRELDLSDGDGGMELQAFGNLTCLSLRCIPKLVSLPVGLRHVTTLESLTIESCDNFTTLPERIGNLTSLQELRISYRPNLASLPCNLTLPQRLSFYALGRNNGIPSSR</sequence>
<dbReference type="InterPro" id="IPR004207">
    <property type="entry name" value="Fd_thioredoxin_Rdtase_alpha"/>
</dbReference>
<dbReference type="Proteomes" id="UP000325577">
    <property type="component" value="Linkage Group LG6"/>
</dbReference>
<evidence type="ECO:0000313" key="8">
    <source>
        <dbReference type="Proteomes" id="UP000325577"/>
    </source>
</evidence>
<organism evidence="7 8">
    <name type="scientific">Nyssa sinensis</name>
    <dbReference type="NCBI Taxonomy" id="561372"/>
    <lineage>
        <taxon>Eukaryota</taxon>
        <taxon>Viridiplantae</taxon>
        <taxon>Streptophyta</taxon>
        <taxon>Embryophyta</taxon>
        <taxon>Tracheophyta</taxon>
        <taxon>Spermatophyta</taxon>
        <taxon>Magnoliopsida</taxon>
        <taxon>eudicotyledons</taxon>
        <taxon>Gunneridae</taxon>
        <taxon>Pentapetalae</taxon>
        <taxon>asterids</taxon>
        <taxon>Cornales</taxon>
        <taxon>Nyssaceae</taxon>
        <taxon>Nyssa</taxon>
    </lineage>
</organism>
<dbReference type="PANTHER" id="PTHR46937:SF4">
    <property type="entry name" value="FERREDOXIN-THIOREDOXIN REDUCTASE SUBUNIT A1, CHLOROPLASTIC"/>
    <property type="match status" value="1"/>
</dbReference>
<keyword evidence="8" id="KW-1185">Reference proteome</keyword>
<evidence type="ECO:0000256" key="1">
    <source>
        <dbReference type="ARBA" id="ARBA00023002"/>
    </source>
</evidence>
<evidence type="ECO:0000256" key="5">
    <source>
        <dbReference type="SAM" id="MobiDB-lite"/>
    </source>
</evidence>
<dbReference type="Gene3D" id="3.80.10.10">
    <property type="entry name" value="Ribonuclease Inhibitor"/>
    <property type="match status" value="1"/>
</dbReference>
<dbReference type="AlphaFoldDB" id="A0A5J4ZR72"/>
<gene>
    <name evidence="7" type="ORF">F0562_014482</name>
</gene>
<evidence type="ECO:0000259" key="6">
    <source>
        <dbReference type="Pfam" id="PF02941"/>
    </source>
</evidence>
<evidence type="ECO:0000256" key="4">
    <source>
        <dbReference type="ARBA" id="ARBA00034490"/>
    </source>
</evidence>
<dbReference type="PANTHER" id="PTHR46937">
    <property type="entry name" value="FERREDOXIN-THIOREDOXIN REDUCTASE, VARIABLE CHAIN"/>
    <property type="match status" value="1"/>
</dbReference>
<protein>
    <recommendedName>
        <fullName evidence="6">Ferredoxin thioredoxin reductase alpha chain domain-containing protein</fullName>
    </recommendedName>
</protein>
<dbReference type="Gene3D" id="2.30.30.50">
    <property type="match status" value="1"/>
</dbReference>
<dbReference type="GO" id="GO:0016491">
    <property type="term" value="F:oxidoreductase activity"/>
    <property type="evidence" value="ECO:0007669"/>
    <property type="project" value="UniProtKB-KW"/>
</dbReference>
<comment type="similarity">
    <text evidence="4">Belongs to the ferredoxin thioredoxin reductase alpha subunit family.</text>
</comment>
<dbReference type="SUPFAM" id="SSF52058">
    <property type="entry name" value="L domain-like"/>
    <property type="match status" value="1"/>
</dbReference>
<name>A0A5J4ZR72_9ASTE</name>
<feature type="domain" description="Ferredoxin thioredoxin reductase alpha chain" evidence="6">
    <location>
        <begin position="103"/>
        <end position="144"/>
    </location>
</feature>
<dbReference type="InterPro" id="IPR044166">
    <property type="entry name" value="FTRV"/>
</dbReference>
<reference evidence="7 8" key="1">
    <citation type="submission" date="2019-09" db="EMBL/GenBank/DDBJ databases">
        <title>A chromosome-level genome assembly of the Chinese tupelo Nyssa sinensis.</title>
        <authorList>
            <person name="Yang X."/>
            <person name="Kang M."/>
            <person name="Yang Y."/>
            <person name="Xiong H."/>
            <person name="Wang M."/>
            <person name="Zhang Z."/>
            <person name="Wang Z."/>
            <person name="Wu H."/>
            <person name="Ma T."/>
            <person name="Liu J."/>
            <person name="Xi Z."/>
        </authorList>
    </citation>
    <scope>NUCLEOTIDE SEQUENCE [LARGE SCALE GENOMIC DNA]</scope>
    <source>
        <strain evidence="7">J267</strain>
        <tissue evidence="7">Leaf</tissue>
    </source>
</reference>
<comment type="subunit">
    <text evidence="2">Heterodimer of subunit A (variable subunit) and subunit B (catalytic subunit). Heterodimeric FTR forms a complex with ferredoxin and thioredoxin.</text>
</comment>
<feature type="region of interest" description="Disordered" evidence="5">
    <location>
        <begin position="51"/>
        <end position="92"/>
    </location>
</feature>
<dbReference type="Pfam" id="PF02941">
    <property type="entry name" value="FeThRed_A"/>
    <property type="match status" value="1"/>
</dbReference>
<dbReference type="GO" id="GO:0015979">
    <property type="term" value="P:photosynthesis"/>
    <property type="evidence" value="ECO:0007669"/>
    <property type="project" value="InterPro"/>
</dbReference>
<feature type="compositionally biased region" description="Low complexity" evidence="5">
    <location>
        <begin position="65"/>
        <end position="89"/>
    </location>
</feature>
<evidence type="ECO:0000313" key="7">
    <source>
        <dbReference type="EMBL" id="KAA8520226.1"/>
    </source>
</evidence>
<keyword evidence="1" id="KW-0560">Oxidoreductase</keyword>
<dbReference type="InterPro" id="IPR008990">
    <property type="entry name" value="Elect_transpt_acc-like_dom_sf"/>
</dbReference>
<dbReference type="OrthoDB" id="2018467at2759"/>